<dbReference type="EnsemblMetazoa" id="XM_011404791.1">
    <property type="protein sequence ID" value="XP_011403093.1"/>
    <property type="gene ID" value="LOC105312277"/>
</dbReference>
<gene>
    <name evidence="4" type="primary">105312277</name>
</gene>
<dbReference type="Pfam" id="PF03221">
    <property type="entry name" value="HTH_Tnp_Tc5"/>
    <property type="match status" value="1"/>
</dbReference>
<dbReference type="PANTHER" id="PTHR19303">
    <property type="entry name" value="TRANSPOSON"/>
    <property type="match status" value="1"/>
</dbReference>
<dbReference type="GO" id="GO:0005634">
    <property type="term" value="C:nucleus"/>
    <property type="evidence" value="ECO:0007669"/>
    <property type="project" value="TreeGrafter"/>
</dbReference>
<dbReference type="InterPro" id="IPR006600">
    <property type="entry name" value="HTH_CenpB_DNA-bd_dom"/>
</dbReference>
<name>A0A1X7V643_AMPQE</name>
<dbReference type="InterPro" id="IPR004875">
    <property type="entry name" value="DDE_SF_endonuclease_dom"/>
</dbReference>
<dbReference type="OrthoDB" id="5422061at2759"/>
<dbReference type="Pfam" id="PF03184">
    <property type="entry name" value="DDE_1"/>
    <property type="match status" value="1"/>
</dbReference>
<dbReference type="PROSITE" id="PS51253">
    <property type="entry name" value="HTH_CENPB"/>
    <property type="match status" value="1"/>
</dbReference>
<dbReference type="GO" id="GO:0003677">
    <property type="term" value="F:DNA binding"/>
    <property type="evidence" value="ECO:0007669"/>
    <property type="project" value="UniProtKB-KW"/>
</dbReference>
<evidence type="ECO:0000256" key="2">
    <source>
        <dbReference type="SAM" id="MobiDB-lite"/>
    </source>
</evidence>
<organism evidence="4">
    <name type="scientific">Amphimedon queenslandica</name>
    <name type="common">Sponge</name>
    <dbReference type="NCBI Taxonomy" id="400682"/>
    <lineage>
        <taxon>Eukaryota</taxon>
        <taxon>Metazoa</taxon>
        <taxon>Porifera</taxon>
        <taxon>Demospongiae</taxon>
        <taxon>Heteroscleromorpha</taxon>
        <taxon>Haplosclerida</taxon>
        <taxon>Niphatidae</taxon>
        <taxon>Amphimedon</taxon>
    </lineage>
</organism>
<keyword evidence="1" id="KW-0238">DNA-binding</keyword>
<dbReference type="KEGG" id="aqu:105312277"/>
<dbReference type="OMA" id="HEFSIME"/>
<sequence length="320" mass="36250">MIKGRAASLIKGHNPSFKASNGWLDKFMLRYGLSMRIKISVSQKLPAQLEKRIESFFIRVRALRAKHQYPLDLIINMDETPLIFDIVPQQTISKKGVKQVPTRSSGAEKRRLTVTLSCTGDGDMLPTFAIFKGKRKLKFISLKEVKVALQKKAAYEDSAFLDLAHANNVDVIIIPGGCTSKIQTLDVSLNKPFKAVVREKWNEYVHSVVDASANPTPQHKLKTADKSKIVCWLKDRLVYLQEDKTVVKKSLFCGITNDLLGSKNHFIRCAKELAELQLPYFQEDDDNPFLDNTSDEEESNEEVEESEDEDDDGDDEVMQQ</sequence>
<accession>A0A1X7V643</accession>
<evidence type="ECO:0000313" key="4">
    <source>
        <dbReference type="EnsemblMetazoa" id="Aqu2.1.35473_001"/>
    </source>
</evidence>
<dbReference type="AlphaFoldDB" id="A0A1X7V643"/>
<dbReference type="EnsemblMetazoa" id="Aqu2.1.35473_001">
    <property type="protein sequence ID" value="Aqu2.1.35473_001"/>
    <property type="gene ID" value="Aqu2.1.35473"/>
</dbReference>
<feature type="region of interest" description="Disordered" evidence="2">
    <location>
        <begin position="282"/>
        <end position="320"/>
    </location>
</feature>
<reference evidence="4" key="2">
    <citation type="submission" date="2017-05" db="UniProtKB">
        <authorList>
            <consortium name="EnsemblMetazoa"/>
        </authorList>
    </citation>
    <scope>IDENTIFICATION</scope>
</reference>
<dbReference type="STRING" id="400682.A0A1X7V643"/>
<dbReference type="InParanoid" id="A0A1X7V643"/>
<dbReference type="eggNOG" id="KOG3105">
    <property type="taxonomic scope" value="Eukaryota"/>
</dbReference>
<proteinExistence type="predicted"/>
<evidence type="ECO:0000256" key="1">
    <source>
        <dbReference type="ARBA" id="ARBA00023125"/>
    </source>
</evidence>
<protein>
    <recommendedName>
        <fullName evidence="3">HTH CENPB-type domain-containing protein</fullName>
    </recommendedName>
</protein>
<keyword evidence="5" id="KW-1185">Reference proteome</keyword>
<reference evidence="5" key="1">
    <citation type="journal article" date="2010" name="Nature">
        <title>The Amphimedon queenslandica genome and the evolution of animal complexity.</title>
        <authorList>
            <person name="Srivastava M."/>
            <person name="Simakov O."/>
            <person name="Chapman J."/>
            <person name="Fahey B."/>
            <person name="Gauthier M.E."/>
            <person name="Mitros T."/>
            <person name="Richards G.S."/>
            <person name="Conaco C."/>
            <person name="Dacre M."/>
            <person name="Hellsten U."/>
            <person name="Larroux C."/>
            <person name="Putnam N.H."/>
            <person name="Stanke M."/>
            <person name="Adamska M."/>
            <person name="Darling A."/>
            <person name="Degnan S.M."/>
            <person name="Oakley T.H."/>
            <person name="Plachetzki D.C."/>
            <person name="Zhai Y."/>
            <person name="Adamski M."/>
            <person name="Calcino A."/>
            <person name="Cummins S.F."/>
            <person name="Goodstein D.M."/>
            <person name="Harris C."/>
            <person name="Jackson D.J."/>
            <person name="Leys S.P."/>
            <person name="Shu S."/>
            <person name="Woodcroft B.J."/>
            <person name="Vervoort M."/>
            <person name="Kosik K.S."/>
            <person name="Manning G."/>
            <person name="Degnan B.M."/>
            <person name="Rokhsar D.S."/>
        </authorList>
    </citation>
    <scope>NUCLEOTIDE SEQUENCE [LARGE SCALE GENOMIC DNA]</scope>
</reference>
<evidence type="ECO:0000259" key="3">
    <source>
        <dbReference type="PROSITE" id="PS51253"/>
    </source>
</evidence>
<dbReference type="Proteomes" id="UP000007879">
    <property type="component" value="Unassembled WGS sequence"/>
</dbReference>
<evidence type="ECO:0000313" key="5">
    <source>
        <dbReference type="Proteomes" id="UP000007879"/>
    </source>
</evidence>
<feature type="domain" description="HTH CENPB-type" evidence="3">
    <location>
        <begin position="1"/>
        <end position="37"/>
    </location>
</feature>
<dbReference type="InterPro" id="IPR050863">
    <property type="entry name" value="CenT-Element_Derived"/>
</dbReference>